<reference evidence="4" key="2">
    <citation type="submission" date="2015-03" db="EMBL/GenBank/DDBJ databases">
        <authorList>
            <person name="Deng P."/>
            <person name="Lu S."/>
        </authorList>
    </citation>
    <scope>NUCLEOTIDE SEQUENCE [LARGE SCALE GENOMIC DNA]</scope>
    <source>
        <strain evidence="4">UFB2</strain>
    </source>
</reference>
<dbReference type="SUPFAM" id="SSF53098">
    <property type="entry name" value="Ribonuclease H-like"/>
    <property type="match status" value="1"/>
</dbReference>
<dbReference type="PROSITE" id="PS50994">
    <property type="entry name" value="INTEGRASE"/>
    <property type="match status" value="1"/>
</dbReference>
<evidence type="ECO:0000313" key="2">
    <source>
        <dbReference type="EMBL" id="AKJ97302.1"/>
    </source>
</evidence>
<dbReference type="EMBL" id="CP011020">
    <property type="protein sequence ID" value="AKK00429.1"/>
    <property type="molecule type" value="Genomic_DNA"/>
</dbReference>
<dbReference type="Pfam" id="PF13518">
    <property type="entry name" value="HTH_28"/>
    <property type="match status" value="1"/>
</dbReference>
<sequence length="392" mass="45090">MPWNRESPMDQRIKLIGDWLQGSYSKSELARHYGLSRPTLDKWLARYEAHGIDGLKELSRRPHTSPFKISDEVLELLIAYKREHHSWGPEKLVHNLKIDHPDLSWPTVSTAGEWLKRAGLVQKRRFLNRPPAGKNPLRDATGPNQTWAADFKGDFALQNGQRCYPLTITDHVSRFLLLCRAQGSVAGAREGFDWAFREYGLPDVIRTDNGSPFASTGISRISSLAAWWIRLGIYPERIQPGRPDQNGRHERMHRTLKAALLHAPERNLVEQQLAFEQFRQEFNYVRPHKALEMKVPADLYEPSKRQYDGRVPEAEYAADMTIRMVRQNGSMKWKGKMIFVSESLAGEALGLKEVDDDVWDVYLCSYLLGRLKSGESRLSSQQKRKGCPRFQL</sequence>
<dbReference type="GO" id="GO:0015074">
    <property type="term" value="P:DNA integration"/>
    <property type="evidence" value="ECO:0007669"/>
    <property type="project" value="InterPro"/>
</dbReference>
<feature type="domain" description="Integrase catalytic" evidence="1">
    <location>
        <begin position="139"/>
        <end position="304"/>
    </location>
</feature>
<dbReference type="InterPro" id="IPR009057">
    <property type="entry name" value="Homeodomain-like_sf"/>
</dbReference>
<dbReference type="EMBL" id="CP011020">
    <property type="protein sequence ID" value="AKJ97302.1"/>
    <property type="molecule type" value="Genomic_DNA"/>
</dbReference>
<dbReference type="Gene3D" id="3.30.420.10">
    <property type="entry name" value="Ribonuclease H-like superfamily/Ribonuclease H"/>
    <property type="match status" value="1"/>
</dbReference>
<dbReference type="InterPro" id="IPR055247">
    <property type="entry name" value="InsJ-like_HTH"/>
</dbReference>
<dbReference type="GO" id="GO:0003676">
    <property type="term" value="F:nucleic acid binding"/>
    <property type="evidence" value="ECO:0007669"/>
    <property type="project" value="InterPro"/>
</dbReference>
<organism evidence="2 4">
    <name type="scientific">Pseudomonas chlororaphis</name>
    <dbReference type="NCBI Taxonomy" id="587753"/>
    <lineage>
        <taxon>Bacteria</taxon>
        <taxon>Pseudomonadati</taxon>
        <taxon>Pseudomonadota</taxon>
        <taxon>Gammaproteobacteria</taxon>
        <taxon>Pseudomonadales</taxon>
        <taxon>Pseudomonadaceae</taxon>
        <taxon>Pseudomonas</taxon>
    </lineage>
</organism>
<dbReference type="InterPro" id="IPR001584">
    <property type="entry name" value="Integrase_cat-core"/>
</dbReference>
<dbReference type="Proteomes" id="UP000035212">
    <property type="component" value="Chromosome"/>
</dbReference>
<accession>A0A0G3GCP0</accession>
<name>A0A0G3GCP0_9PSED</name>
<dbReference type="Pfam" id="PF13683">
    <property type="entry name" value="rve_3"/>
    <property type="match status" value="1"/>
</dbReference>
<dbReference type="PATRIC" id="fig|587753.11.peg.4298"/>
<dbReference type="InterPro" id="IPR012337">
    <property type="entry name" value="RNaseH-like_sf"/>
</dbReference>
<dbReference type="AlphaFoldDB" id="A0A0G3GCP0"/>
<reference evidence="2 4" key="1">
    <citation type="journal article" date="2015" name="Stand. Genomic Sci.">
        <title>Complete genome of Pseudomonas chlororaphis strain UFB2, a soil bacterium with antibacterial activity against bacterial canker pathogen of tomato.</title>
        <authorList>
            <person name="Deng P."/>
            <person name="Wang X."/>
            <person name="Baird S.M."/>
            <person name="Lu S.E."/>
        </authorList>
    </citation>
    <scope>NUCLEOTIDE SEQUENCE [LARGE SCALE GENOMIC DNA]</scope>
    <source>
        <strain evidence="2 4">UFB2</strain>
    </source>
</reference>
<dbReference type="PANTHER" id="PTHR47515:SF2">
    <property type="entry name" value="INTEGRASE CORE DOMAIN PROTEIN"/>
    <property type="match status" value="1"/>
</dbReference>
<evidence type="ECO:0000313" key="4">
    <source>
        <dbReference type="Proteomes" id="UP000035212"/>
    </source>
</evidence>
<evidence type="ECO:0000313" key="3">
    <source>
        <dbReference type="EMBL" id="AKK00429.1"/>
    </source>
</evidence>
<evidence type="ECO:0000259" key="1">
    <source>
        <dbReference type="PROSITE" id="PS50994"/>
    </source>
</evidence>
<dbReference type="InterPro" id="IPR036397">
    <property type="entry name" value="RNaseH_sf"/>
</dbReference>
<proteinExistence type="predicted"/>
<dbReference type="PANTHER" id="PTHR47515">
    <property type="entry name" value="LOW CALCIUM RESPONSE LOCUS PROTEIN T"/>
    <property type="match status" value="1"/>
</dbReference>
<gene>
    <name evidence="2" type="ORF">VM99_04265</name>
    <name evidence="3" type="ORF">VM99_21010</name>
</gene>
<dbReference type="Gene3D" id="1.10.10.10">
    <property type="entry name" value="Winged helix-like DNA-binding domain superfamily/Winged helix DNA-binding domain"/>
    <property type="match status" value="1"/>
</dbReference>
<protein>
    <submittedName>
        <fullName evidence="2">Transposase</fullName>
    </submittedName>
</protein>
<dbReference type="SUPFAM" id="SSF46689">
    <property type="entry name" value="Homeodomain-like"/>
    <property type="match status" value="1"/>
</dbReference>
<dbReference type="InterPro" id="IPR036388">
    <property type="entry name" value="WH-like_DNA-bd_sf"/>
</dbReference>